<keyword evidence="6 8" id="KW-0472">Membrane</keyword>
<dbReference type="PANTHER" id="PTHR38686">
    <property type="entry name" value="APOLIPOPROTEIN N-ACYLTRANSFERASE"/>
    <property type="match status" value="1"/>
</dbReference>
<dbReference type="SUPFAM" id="SSF56317">
    <property type="entry name" value="Carbon-nitrogen hydrolase"/>
    <property type="match status" value="1"/>
</dbReference>
<feature type="transmembrane region" description="Helical" evidence="8">
    <location>
        <begin position="92"/>
        <end position="115"/>
    </location>
</feature>
<keyword evidence="11" id="KW-1185">Reference proteome</keyword>
<feature type="transmembrane region" description="Helical" evidence="8">
    <location>
        <begin position="127"/>
        <end position="148"/>
    </location>
</feature>
<feature type="transmembrane region" description="Helical" evidence="8">
    <location>
        <begin position="22"/>
        <end position="47"/>
    </location>
</feature>
<evidence type="ECO:0000256" key="3">
    <source>
        <dbReference type="ARBA" id="ARBA00022679"/>
    </source>
</evidence>
<dbReference type="PROSITE" id="PS50263">
    <property type="entry name" value="CN_HYDROLASE"/>
    <property type="match status" value="1"/>
</dbReference>
<dbReference type="HAMAP" id="MF_01148">
    <property type="entry name" value="Lnt"/>
    <property type="match status" value="1"/>
</dbReference>
<dbReference type="NCBIfam" id="TIGR00546">
    <property type="entry name" value="lnt"/>
    <property type="match status" value="1"/>
</dbReference>
<dbReference type="InterPro" id="IPR045378">
    <property type="entry name" value="LNT_N"/>
</dbReference>
<sequence length="507" mass="53896">MTLAARTQHIRQLATAPRWSGWLWDCLSGVLLGWLLFSGMFAVLAPVPLAWLHRRLARSANAGRTFRCAFRFALAFFAVHLSWLPLSMADVLGPVGGALTVLVLPAAALTWAVPLALTRWAFGPHTLLILPFAWVLTEALRTTGPFAFPWGAPGYALASGPLAQLASLGGLSLLTLLVTLTASVLAGLGTRKQRPALGVGLALVWLGSLAWGLGGLPPERSPTRTAVLVQGAVDPRVKAQGRSAAEWELYLNLTRAALASGPAQLVVWPETASPRAPSEPAALTTLQRLNVPMVIGAPGDVPGQVRNSAYGVDAQVTGRQDKRVLVPFGETLPFEHALGGVYRAVLGSLGMSGYTNTTPGKALTVLPLGALRAGVSICYESVFPALARQSVQAGATVLVVISNDAWFGRGAGAEQHFQMGRLRAIETRRFLLRAGNDGVSAVVDPWGRTVFRAPRGERAAYRVPFDVATGMTPYVKFGEWVLVGSVVMLLAQLVARLVTSRLRLKPG</sequence>
<evidence type="ECO:0000256" key="5">
    <source>
        <dbReference type="ARBA" id="ARBA00022989"/>
    </source>
</evidence>
<dbReference type="Gene3D" id="3.60.110.10">
    <property type="entry name" value="Carbon-nitrogen hydrolase"/>
    <property type="match status" value="1"/>
</dbReference>
<accession>A0A7W8JZA8</accession>
<evidence type="ECO:0000256" key="8">
    <source>
        <dbReference type="HAMAP-Rule" id="MF_01148"/>
    </source>
</evidence>
<comment type="subcellular location">
    <subcellularLocation>
        <location evidence="1 8">Cell membrane</location>
        <topology evidence="1 8">Multi-pass membrane protein</topology>
    </subcellularLocation>
</comment>
<keyword evidence="7 8" id="KW-0012">Acyltransferase</keyword>
<comment type="caution">
    <text evidence="10">The sequence shown here is derived from an EMBL/GenBank/DDBJ whole genome shotgun (WGS) entry which is preliminary data.</text>
</comment>
<protein>
    <recommendedName>
        <fullName evidence="8">Apolipoprotein N-acyltransferase</fullName>
        <shortName evidence="8">ALP N-acyltransferase</shortName>
        <ecNumber evidence="8">2.3.1.269</ecNumber>
    </recommendedName>
</protein>
<keyword evidence="2 8" id="KW-1003">Cell membrane</keyword>
<dbReference type="RefSeq" id="WP_229790265.1">
    <property type="nucleotide sequence ID" value="NZ_JACHFL010000025.1"/>
</dbReference>
<feature type="domain" description="CN hydrolase" evidence="9">
    <location>
        <begin position="229"/>
        <end position="467"/>
    </location>
</feature>
<dbReference type="UniPathway" id="UPA00666"/>
<evidence type="ECO:0000313" key="11">
    <source>
        <dbReference type="Proteomes" id="UP000552709"/>
    </source>
</evidence>
<evidence type="ECO:0000256" key="2">
    <source>
        <dbReference type="ARBA" id="ARBA00022475"/>
    </source>
</evidence>
<keyword evidence="4 8" id="KW-0812">Transmembrane</keyword>
<dbReference type="Proteomes" id="UP000552709">
    <property type="component" value="Unassembled WGS sequence"/>
</dbReference>
<dbReference type="EMBL" id="JACHFL010000025">
    <property type="protein sequence ID" value="MBB5365991.1"/>
    <property type="molecule type" value="Genomic_DNA"/>
</dbReference>
<gene>
    <name evidence="8" type="primary">lnt</name>
    <name evidence="10" type="ORF">HNQ08_005117</name>
</gene>
<dbReference type="EC" id="2.3.1.269" evidence="8"/>
<dbReference type="PANTHER" id="PTHR38686:SF1">
    <property type="entry name" value="APOLIPOPROTEIN N-ACYLTRANSFERASE"/>
    <property type="match status" value="1"/>
</dbReference>
<dbReference type="GO" id="GO:0005886">
    <property type="term" value="C:plasma membrane"/>
    <property type="evidence" value="ECO:0007669"/>
    <property type="project" value="UniProtKB-SubCell"/>
</dbReference>
<dbReference type="GO" id="GO:0016410">
    <property type="term" value="F:N-acyltransferase activity"/>
    <property type="evidence" value="ECO:0007669"/>
    <property type="project" value="UniProtKB-UniRule"/>
</dbReference>
<feature type="transmembrane region" description="Helical" evidence="8">
    <location>
        <begin position="168"/>
        <end position="189"/>
    </location>
</feature>
<feature type="transmembrane region" description="Helical" evidence="8">
    <location>
        <begin position="196"/>
        <end position="214"/>
    </location>
</feature>
<name>A0A7W8JZA8_9DEIO</name>
<comment type="pathway">
    <text evidence="8">Protein modification; lipoprotein biosynthesis (N-acyl transfer).</text>
</comment>
<dbReference type="Pfam" id="PF20154">
    <property type="entry name" value="LNT_N"/>
    <property type="match status" value="1"/>
</dbReference>
<comment type="function">
    <text evidence="8">Catalyzes the phospholipid dependent N-acylation of the N-terminal cysteine of apolipoprotein, the last step in lipoprotein maturation.</text>
</comment>
<proteinExistence type="inferred from homology"/>
<keyword evidence="10" id="KW-0449">Lipoprotein</keyword>
<dbReference type="InterPro" id="IPR004563">
    <property type="entry name" value="Apolipo_AcylTrfase"/>
</dbReference>
<dbReference type="CDD" id="cd07571">
    <property type="entry name" value="ALP_N-acyl_transferase"/>
    <property type="match status" value="1"/>
</dbReference>
<evidence type="ECO:0000256" key="6">
    <source>
        <dbReference type="ARBA" id="ARBA00023136"/>
    </source>
</evidence>
<keyword evidence="3 8" id="KW-0808">Transferase</keyword>
<reference evidence="10 11" key="1">
    <citation type="submission" date="2020-08" db="EMBL/GenBank/DDBJ databases">
        <title>Genomic Encyclopedia of Type Strains, Phase IV (KMG-IV): sequencing the most valuable type-strain genomes for metagenomic binning, comparative biology and taxonomic classification.</title>
        <authorList>
            <person name="Goeker M."/>
        </authorList>
    </citation>
    <scope>NUCLEOTIDE SEQUENCE [LARGE SCALE GENOMIC DNA]</scope>
    <source>
        <strain evidence="10 11">DSM 27939</strain>
    </source>
</reference>
<keyword evidence="5 8" id="KW-1133">Transmembrane helix</keyword>
<dbReference type="GO" id="GO:0042158">
    <property type="term" value="P:lipoprotein biosynthetic process"/>
    <property type="evidence" value="ECO:0007669"/>
    <property type="project" value="UniProtKB-UniRule"/>
</dbReference>
<evidence type="ECO:0000256" key="4">
    <source>
        <dbReference type="ARBA" id="ARBA00022692"/>
    </source>
</evidence>
<evidence type="ECO:0000313" key="10">
    <source>
        <dbReference type="EMBL" id="MBB5365991.1"/>
    </source>
</evidence>
<evidence type="ECO:0000259" key="9">
    <source>
        <dbReference type="PROSITE" id="PS50263"/>
    </source>
</evidence>
<dbReference type="InterPro" id="IPR036526">
    <property type="entry name" value="C-N_Hydrolase_sf"/>
</dbReference>
<organism evidence="10 11">
    <name type="scientific">Deinococcus humi</name>
    <dbReference type="NCBI Taxonomy" id="662880"/>
    <lineage>
        <taxon>Bacteria</taxon>
        <taxon>Thermotogati</taxon>
        <taxon>Deinococcota</taxon>
        <taxon>Deinococci</taxon>
        <taxon>Deinococcales</taxon>
        <taxon>Deinococcaceae</taxon>
        <taxon>Deinococcus</taxon>
    </lineage>
</organism>
<evidence type="ECO:0000256" key="1">
    <source>
        <dbReference type="ARBA" id="ARBA00004651"/>
    </source>
</evidence>
<dbReference type="InterPro" id="IPR003010">
    <property type="entry name" value="C-N_Hydrolase"/>
</dbReference>
<comment type="catalytic activity">
    <reaction evidence="8">
        <text>N-terminal S-1,2-diacyl-sn-glyceryl-L-cysteinyl-[lipoprotein] + a glycerophospholipid = N-acyl-S-1,2-diacyl-sn-glyceryl-L-cysteinyl-[lipoprotein] + a 2-acyl-sn-glycero-3-phospholipid + H(+)</text>
        <dbReference type="Rhea" id="RHEA:48228"/>
        <dbReference type="Rhea" id="RHEA-COMP:14681"/>
        <dbReference type="Rhea" id="RHEA-COMP:14684"/>
        <dbReference type="ChEBI" id="CHEBI:15378"/>
        <dbReference type="ChEBI" id="CHEBI:136912"/>
        <dbReference type="ChEBI" id="CHEBI:140656"/>
        <dbReference type="ChEBI" id="CHEBI:140657"/>
        <dbReference type="ChEBI" id="CHEBI:140660"/>
        <dbReference type="EC" id="2.3.1.269"/>
    </reaction>
</comment>
<comment type="similarity">
    <text evidence="8">Belongs to the CN hydrolase family. Apolipoprotein N-acyltransferase subfamily.</text>
</comment>
<dbReference type="Pfam" id="PF00795">
    <property type="entry name" value="CN_hydrolase"/>
    <property type="match status" value="1"/>
</dbReference>
<dbReference type="AlphaFoldDB" id="A0A7W8JZA8"/>
<feature type="transmembrane region" description="Helical" evidence="8">
    <location>
        <begin position="68"/>
        <end position="86"/>
    </location>
</feature>
<evidence type="ECO:0000256" key="7">
    <source>
        <dbReference type="ARBA" id="ARBA00023315"/>
    </source>
</evidence>